<accession>A0A101FYJ3</accession>
<comment type="caution">
    <text evidence="1">The sequence shown here is derived from an EMBL/GenBank/DDBJ whole genome shotgun (WGS) entry which is preliminary data.</text>
</comment>
<dbReference type="EMBL" id="LGFU01000007">
    <property type="protein sequence ID" value="KUK46805.1"/>
    <property type="molecule type" value="Genomic_DNA"/>
</dbReference>
<evidence type="ECO:0000313" key="1">
    <source>
        <dbReference type="EMBL" id="KUK46805.1"/>
    </source>
</evidence>
<evidence type="ECO:0000313" key="2">
    <source>
        <dbReference type="Proteomes" id="UP000064249"/>
    </source>
</evidence>
<dbReference type="Proteomes" id="UP000064249">
    <property type="component" value="Unassembled WGS sequence"/>
</dbReference>
<protein>
    <submittedName>
        <fullName evidence="1">Uncharacterized protein</fullName>
    </submittedName>
</protein>
<proteinExistence type="predicted"/>
<name>A0A101FYJ3_9CHLR</name>
<sequence length="142" mass="17066">MSQVINRNNYSSQRASYLRFISTALDRFDEKNISVEEKRDITIFILLTLTEIQKTIQQTIQPWEKRGYWVKADQFRAGWKWVDLICNSLKVKINQQKWKSMDSEMDALREMCVDSPPYQRLQVKEPWKGSWQKWQKMQKEAG</sequence>
<dbReference type="AlphaFoldDB" id="A0A101FYJ3"/>
<reference evidence="1 2" key="1">
    <citation type="journal article" date="2015" name="MBio">
        <title>Genome-Resolved Metagenomic Analysis Reveals Roles for Candidate Phyla and Other Microbial Community Members in Biogeochemical Transformations in Oil Reservoirs.</title>
        <authorList>
            <person name="Hu P."/>
            <person name="Tom L."/>
            <person name="Singh A."/>
            <person name="Thomas B.C."/>
            <person name="Baker B.J."/>
            <person name="Piceno Y.M."/>
            <person name="Andersen G.L."/>
            <person name="Banfield J.F."/>
        </authorList>
    </citation>
    <scope>NUCLEOTIDE SEQUENCE [LARGE SCALE GENOMIC DNA]</scope>
    <source>
        <strain evidence="1">46_16</strain>
    </source>
</reference>
<organism evidence="1 2">
    <name type="scientific">Anaerolinea thermophila</name>
    <dbReference type="NCBI Taxonomy" id="167964"/>
    <lineage>
        <taxon>Bacteria</taxon>
        <taxon>Bacillati</taxon>
        <taxon>Chloroflexota</taxon>
        <taxon>Anaerolineae</taxon>
        <taxon>Anaerolineales</taxon>
        <taxon>Anaerolineaceae</taxon>
        <taxon>Anaerolinea</taxon>
    </lineage>
</organism>
<gene>
    <name evidence="1" type="ORF">XD73_0331</name>
</gene>